<comment type="subcellular location">
    <subcellularLocation>
        <location evidence="1">Nucleus</location>
        <location evidence="1">Nucleolus</location>
    </subcellularLocation>
</comment>
<dbReference type="SUPFAM" id="SSF53335">
    <property type="entry name" value="S-adenosyl-L-methionine-dependent methyltransferases"/>
    <property type="match status" value="1"/>
</dbReference>
<dbReference type="InterPro" id="IPR023267">
    <property type="entry name" value="RCMT"/>
</dbReference>
<evidence type="ECO:0000256" key="1">
    <source>
        <dbReference type="ARBA" id="ARBA00004604"/>
    </source>
</evidence>
<dbReference type="GO" id="GO:0070475">
    <property type="term" value="P:rRNA base methylation"/>
    <property type="evidence" value="ECO:0007669"/>
    <property type="project" value="TreeGrafter"/>
</dbReference>
<feature type="domain" description="SAM-dependent MTase RsmB/NOP-type" evidence="9">
    <location>
        <begin position="233"/>
        <end position="521"/>
    </location>
</feature>
<dbReference type="GO" id="GO:0005730">
    <property type="term" value="C:nucleolus"/>
    <property type="evidence" value="ECO:0007669"/>
    <property type="project" value="UniProtKB-SubCell"/>
</dbReference>
<dbReference type="PROSITE" id="PS51686">
    <property type="entry name" value="SAM_MT_RSMB_NOP"/>
    <property type="match status" value="1"/>
</dbReference>
<dbReference type="Proteomes" id="UP000324897">
    <property type="component" value="Chromosome 1"/>
</dbReference>
<dbReference type="Gene3D" id="3.30.70.1170">
    <property type="entry name" value="Sun protein, domain 3"/>
    <property type="match status" value="1"/>
</dbReference>
<evidence type="ECO:0000256" key="7">
    <source>
        <dbReference type="PROSITE-ProRule" id="PRU01023"/>
    </source>
</evidence>
<keyword evidence="4 7" id="KW-0808">Transferase</keyword>
<feature type="compositionally biased region" description="Basic residues" evidence="8">
    <location>
        <begin position="1"/>
        <end position="10"/>
    </location>
</feature>
<dbReference type="InterPro" id="IPR023273">
    <property type="entry name" value="RCMT_NOP2"/>
</dbReference>
<evidence type="ECO:0000256" key="2">
    <source>
        <dbReference type="ARBA" id="ARBA00022517"/>
    </source>
</evidence>
<feature type="binding site" evidence="7">
    <location>
        <position position="348"/>
    </location>
    <ligand>
        <name>S-adenosyl-L-methionine</name>
        <dbReference type="ChEBI" id="CHEBI:59789"/>
    </ligand>
</feature>
<keyword evidence="3 7" id="KW-0489">Methyltransferase</keyword>
<dbReference type="PANTHER" id="PTHR22807">
    <property type="entry name" value="NOP2 YEAST -RELATED NOL1/NOP2/FMU SUN DOMAIN-CONTAINING"/>
    <property type="match status" value="1"/>
</dbReference>
<dbReference type="GO" id="GO:0000470">
    <property type="term" value="P:maturation of LSU-rRNA"/>
    <property type="evidence" value="ECO:0007669"/>
    <property type="project" value="TreeGrafter"/>
</dbReference>
<feature type="compositionally biased region" description="Acidic residues" evidence="8">
    <location>
        <begin position="106"/>
        <end position="120"/>
    </location>
</feature>
<evidence type="ECO:0000256" key="4">
    <source>
        <dbReference type="ARBA" id="ARBA00022679"/>
    </source>
</evidence>
<proteinExistence type="inferred from homology"/>
<reference evidence="10 11" key="1">
    <citation type="journal article" date="2019" name="Sci. Rep.">
        <title>A high-quality genome of Eragrostis curvula grass provides insights into Poaceae evolution and supports new strategies to enhance forage quality.</title>
        <authorList>
            <person name="Carballo J."/>
            <person name="Santos B.A.C.M."/>
            <person name="Zappacosta D."/>
            <person name="Garbus I."/>
            <person name="Selva J.P."/>
            <person name="Gallo C.A."/>
            <person name="Diaz A."/>
            <person name="Albertini E."/>
            <person name="Caccamo M."/>
            <person name="Echenique V."/>
        </authorList>
    </citation>
    <scope>NUCLEOTIDE SEQUENCE [LARGE SCALE GENOMIC DNA]</scope>
    <source>
        <strain evidence="11">cv. Victoria</strain>
        <tissue evidence="10">Leaf</tissue>
    </source>
</reference>
<dbReference type="EMBL" id="RWGY01000011">
    <property type="protein sequence ID" value="TVU28378.1"/>
    <property type="molecule type" value="Genomic_DNA"/>
</dbReference>
<comment type="caution">
    <text evidence="10">The sequence shown here is derived from an EMBL/GenBank/DDBJ whole genome shotgun (WGS) entry which is preliminary data.</text>
</comment>
<feature type="active site" description="Nucleophile" evidence="7">
    <location>
        <position position="451"/>
    </location>
</feature>
<comment type="similarity">
    <text evidence="7">Belongs to the class I-like SAM-binding methyltransferase superfamily. RsmB/NOP family.</text>
</comment>
<gene>
    <name evidence="10" type="ORF">EJB05_19895</name>
</gene>
<feature type="region of interest" description="Disordered" evidence="8">
    <location>
        <begin position="1"/>
        <end position="93"/>
    </location>
</feature>
<evidence type="ECO:0000313" key="10">
    <source>
        <dbReference type="EMBL" id="TVU28378.1"/>
    </source>
</evidence>
<dbReference type="Pfam" id="PF22458">
    <property type="entry name" value="RsmF-B_ferredox"/>
    <property type="match status" value="1"/>
</dbReference>
<dbReference type="GO" id="GO:0009383">
    <property type="term" value="F:rRNA (cytosine-C5-)-methyltransferase activity"/>
    <property type="evidence" value="ECO:0007669"/>
    <property type="project" value="TreeGrafter"/>
</dbReference>
<keyword evidence="11" id="KW-1185">Reference proteome</keyword>
<dbReference type="SMR" id="A0A5J9UYQ2"/>
<feature type="compositionally biased region" description="Acidic residues" evidence="8">
    <location>
        <begin position="84"/>
        <end position="93"/>
    </location>
</feature>
<feature type="non-terminal residue" evidence="10">
    <location>
        <position position="1"/>
    </location>
</feature>
<accession>A0A5J9UYQ2</accession>
<dbReference type="Gene3D" id="3.40.50.150">
    <property type="entry name" value="Vaccinia Virus protein VP39"/>
    <property type="match status" value="1"/>
</dbReference>
<evidence type="ECO:0000256" key="6">
    <source>
        <dbReference type="ARBA" id="ARBA00022884"/>
    </source>
</evidence>
<evidence type="ECO:0000256" key="3">
    <source>
        <dbReference type="ARBA" id="ARBA00022603"/>
    </source>
</evidence>
<evidence type="ECO:0000256" key="5">
    <source>
        <dbReference type="ARBA" id="ARBA00022691"/>
    </source>
</evidence>
<comment type="caution">
    <text evidence="7">Lacks conserved residue(s) required for the propagation of feature annotation.</text>
</comment>
<dbReference type="AlphaFoldDB" id="A0A5J9UYQ2"/>
<organism evidence="10 11">
    <name type="scientific">Eragrostis curvula</name>
    <name type="common">weeping love grass</name>
    <dbReference type="NCBI Taxonomy" id="38414"/>
    <lineage>
        <taxon>Eukaryota</taxon>
        <taxon>Viridiplantae</taxon>
        <taxon>Streptophyta</taxon>
        <taxon>Embryophyta</taxon>
        <taxon>Tracheophyta</taxon>
        <taxon>Spermatophyta</taxon>
        <taxon>Magnoliopsida</taxon>
        <taxon>Liliopsida</taxon>
        <taxon>Poales</taxon>
        <taxon>Poaceae</taxon>
        <taxon>PACMAD clade</taxon>
        <taxon>Chloridoideae</taxon>
        <taxon>Eragrostideae</taxon>
        <taxon>Eragrostidinae</taxon>
        <taxon>Eragrostis</taxon>
    </lineage>
</organism>
<dbReference type="InterPro" id="IPR029063">
    <property type="entry name" value="SAM-dependent_MTases_sf"/>
</dbReference>
<dbReference type="OrthoDB" id="427002at2759"/>
<keyword evidence="5 7" id="KW-0949">S-adenosyl-L-methionine</keyword>
<dbReference type="InterPro" id="IPR001678">
    <property type="entry name" value="MeTrfase_RsmB-F_NOP2_dom"/>
</dbReference>
<evidence type="ECO:0000256" key="8">
    <source>
        <dbReference type="SAM" id="MobiDB-lite"/>
    </source>
</evidence>
<evidence type="ECO:0000313" key="11">
    <source>
        <dbReference type="Proteomes" id="UP000324897"/>
    </source>
</evidence>
<dbReference type="Gramene" id="TVU28378">
    <property type="protein sequence ID" value="TVU28378"/>
    <property type="gene ID" value="EJB05_19895"/>
</dbReference>
<sequence>MENEKKRKHQPPLPPAAAKKGSETPPKAAKRAPKKLGLVEPNSFDGSNAEQRHLQKEQFSGTRAESEKLSVSDAEADGARSSSNEDDDDDEEDKREIYLEDFYVNSDDELDDSGSDDPDDLEEKLQEIDMWKKSTDEVVEKIGSNIGLDYDVLLLPTEKLEEDVHRSPNRQNLGKRIIPTVWVPSSISKQRQKVLLKRCTNQLKTDIMTYYGYNDFLTEAFYEMFPIVELFELLEAFDKEPTEYLRTNTLKTGRVDLAAALESRGFNLHPIGWSNVGLVVDNSTIPAGATMEYIVGHYMRQDASSLLPVMALGPQEQEKIIDMAAARGGKTTYIGALMNNTGIIYANECNKKVLPGLVGNIHRMGVTNTIVCNYDGKELPNVLGTNLVDRVLLDAPCTRTGTIWKDQQIKASKDIEDVRNCASLQKQLLLAAIDLVDANSETGGYIVYSTCSLLILENEAVIDYALKERNVKLVHCGLDFGRPGFVHYKELNFHTSLGKTRRFYPHVNNVDGYFVAKLKKLSNTIRETSLAGRTSDGYDADGYDAETVPGMKNNEKTSKGEESSNSTEH</sequence>
<feature type="region of interest" description="Disordered" evidence="8">
    <location>
        <begin position="101"/>
        <end position="120"/>
    </location>
</feature>
<dbReference type="Pfam" id="PF01189">
    <property type="entry name" value="Methyltr_RsmB-F"/>
    <property type="match status" value="1"/>
</dbReference>
<dbReference type="InterPro" id="IPR054728">
    <property type="entry name" value="RsmB-like_ferredoxin"/>
</dbReference>
<evidence type="ECO:0000259" key="9">
    <source>
        <dbReference type="PROSITE" id="PS51686"/>
    </source>
</evidence>
<protein>
    <recommendedName>
        <fullName evidence="9">SAM-dependent MTase RsmB/NOP-type domain-containing protein</fullName>
    </recommendedName>
</protein>
<keyword evidence="2" id="KW-0690">Ribosome biogenesis</keyword>
<feature type="binding site" evidence="7">
    <location>
        <position position="394"/>
    </location>
    <ligand>
        <name>S-adenosyl-L-methionine</name>
        <dbReference type="ChEBI" id="CHEBI:59789"/>
    </ligand>
</feature>
<feature type="compositionally biased region" description="Basic and acidic residues" evidence="8">
    <location>
        <begin position="553"/>
        <end position="569"/>
    </location>
</feature>
<feature type="binding site" evidence="7">
    <location>
        <position position="375"/>
    </location>
    <ligand>
        <name>S-adenosyl-L-methionine</name>
        <dbReference type="ChEBI" id="CHEBI:59789"/>
    </ligand>
</feature>
<dbReference type="NCBIfam" id="TIGR00446">
    <property type="entry name" value="nop2p"/>
    <property type="match status" value="1"/>
</dbReference>
<dbReference type="PRINTS" id="PR02008">
    <property type="entry name" value="RCMTFAMILY"/>
</dbReference>
<dbReference type="PRINTS" id="PR02012">
    <property type="entry name" value="RCMTNOP2"/>
</dbReference>
<name>A0A5J9UYQ2_9POAL</name>
<dbReference type="InterPro" id="IPR011023">
    <property type="entry name" value="Nop2p"/>
</dbReference>
<feature type="region of interest" description="Disordered" evidence="8">
    <location>
        <begin position="536"/>
        <end position="569"/>
    </location>
</feature>
<dbReference type="PANTHER" id="PTHR22807:SF30">
    <property type="entry name" value="28S RRNA (CYTOSINE(4447)-C(5))-METHYLTRANSFERASE-RELATED"/>
    <property type="match status" value="1"/>
</dbReference>
<keyword evidence="6 7" id="KW-0694">RNA-binding</keyword>
<dbReference type="GO" id="GO:0003723">
    <property type="term" value="F:RNA binding"/>
    <property type="evidence" value="ECO:0007669"/>
    <property type="project" value="UniProtKB-UniRule"/>
</dbReference>
<dbReference type="InterPro" id="IPR049560">
    <property type="entry name" value="MeTrfase_RsmB-F_NOP2_cat"/>
</dbReference>